<sequence>MNTVAVTVAQPAFVLPGLPATIDADAVVTQMLRRASSPSFGSWWHRAESVGFCAHPIQLSGADTAGRRHTVWTRCNNRRHAVCPSCSDLYARDTWQLVHAGAAGGHHNIPAEVAARPQVFATLTAPSYGAVHNATGTPCHTRKGASSATRCSHGNQLRCNIIHRIDDPMVGQPLCGDCYDYLGHVLFTWHLPELWRRFTIALRRAVATHLKTVGVKPGSVRVSFVKVVELQARAIPHIHALIRLDPPPADNDTTGSGDHNRHGPAAPRGGGEPRPTADQHTGWSSPITPADLAALIQRAARHVRIDIATGDAGQEAVRGLRFGTQIDTQPLTPETPIAAIDSETDDTAAASVSPLSPRRVAAYLAKYVTKSLHDFGITARRLTAEAIGDMDVSEHVRAILSTIAYLAEHTASADSSLAGIGRWLHTLGYRGHITTKSRRYSTTMGALRTARATWTRHQTAKHSQPQNDPRSAYFADDVTTSTGRQHQPIDTDAMLWEFDRAGHTSAGDRVLVISAALRHIGARITGITESRTVCTRIPPPPRGAG</sequence>
<evidence type="ECO:0000313" key="3">
    <source>
        <dbReference type="Proteomes" id="UP000320513"/>
    </source>
</evidence>
<dbReference type="InterPro" id="IPR046828">
    <property type="entry name" value="RepSA"/>
</dbReference>
<dbReference type="Proteomes" id="UP000320513">
    <property type="component" value="Unassembled WGS sequence"/>
</dbReference>
<name>A0A557XD46_9MYCO</name>
<dbReference type="AlphaFoldDB" id="A0A557XD46"/>
<dbReference type="EMBL" id="VMQU01000146">
    <property type="protein sequence ID" value="TVS83447.1"/>
    <property type="molecule type" value="Genomic_DNA"/>
</dbReference>
<keyword evidence="3" id="KW-1185">Reference proteome</keyword>
<reference evidence="2 3" key="1">
    <citation type="submission" date="2019-07" db="EMBL/GenBank/DDBJ databases">
        <title>New Mycobacterium species.</title>
        <authorList>
            <person name="Tortoli E."/>
            <person name="Ghielmetti G."/>
            <person name="Friedel U."/>
            <person name="Trovato A."/>
        </authorList>
    </citation>
    <scope>NUCLEOTIDE SEQUENCE [LARGE SCALE GENOMIC DNA]</scope>
    <source>
        <strain evidence="2 3">16-83</strain>
    </source>
</reference>
<feature type="region of interest" description="Disordered" evidence="1">
    <location>
        <begin position="243"/>
        <end position="284"/>
    </location>
</feature>
<evidence type="ECO:0000256" key="1">
    <source>
        <dbReference type="SAM" id="MobiDB-lite"/>
    </source>
</evidence>
<dbReference type="Pfam" id="PF20199">
    <property type="entry name" value="RepSA"/>
    <property type="match status" value="1"/>
</dbReference>
<dbReference type="OrthoDB" id="3203793at2"/>
<organism evidence="2 3">
    <name type="scientific">Mycobacterium helveticum</name>
    <dbReference type="NCBI Taxonomy" id="2592811"/>
    <lineage>
        <taxon>Bacteria</taxon>
        <taxon>Bacillati</taxon>
        <taxon>Actinomycetota</taxon>
        <taxon>Actinomycetes</taxon>
        <taxon>Mycobacteriales</taxon>
        <taxon>Mycobacteriaceae</taxon>
        <taxon>Mycobacterium</taxon>
    </lineage>
</organism>
<accession>A0A557XD46</accession>
<protein>
    <submittedName>
        <fullName evidence="2">Plasmid replication initiator protein</fullName>
    </submittedName>
</protein>
<proteinExistence type="predicted"/>
<comment type="caution">
    <text evidence="2">The sequence shown here is derived from an EMBL/GenBank/DDBJ whole genome shotgun (WGS) entry which is preliminary data.</text>
</comment>
<evidence type="ECO:0000313" key="2">
    <source>
        <dbReference type="EMBL" id="TVS83447.1"/>
    </source>
</evidence>
<gene>
    <name evidence="2" type="ORF">FPZ47_23550</name>
</gene>